<gene>
    <name evidence="1" type="ORF">SAMN04487908_11755</name>
</gene>
<reference evidence="2" key="1">
    <citation type="submission" date="2016-11" db="EMBL/GenBank/DDBJ databases">
        <authorList>
            <person name="Varghese N."/>
            <person name="Submissions S."/>
        </authorList>
    </citation>
    <scope>NUCLEOTIDE SEQUENCE [LARGE SCALE GENOMIC DNA]</scope>
    <source>
        <strain evidence="2">DSM 26349</strain>
    </source>
</reference>
<proteinExistence type="predicted"/>
<dbReference type="AlphaFoldDB" id="A0A1M6JHQ1"/>
<name>A0A1M6JHQ1_9FLAO</name>
<organism evidence="1 2">
    <name type="scientific">Aequorivita viscosa</name>
    <dbReference type="NCBI Taxonomy" id="797419"/>
    <lineage>
        <taxon>Bacteria</taxon>
        <taxon>Pseudomonadati</taxon>
        <taxon>Bacteroidota</taxon>
        <taxon>Flavobacteriia</taxon>
        <taxon>Flavobacteriales</taxon>
        <taxon>Flavobacteriaceae</taxon>
        <taxon>Aequorivita</taxon>
    </lineage>
</organism>
<sequence length="93" mass="10536">MSLKVKTKLDVYHFLIIKTLIPSLTSKGNRKINLPIQQIRYQWNIIARISSVIVLKDSSNVDNAALLKLKFSLTCPTSEHIDIKSNNNKNGMV</sequence>
<keyword evidence="2" id="KW-1185">Reference proteome</keyword>
<dbReference type="EMBL" id="FQYV01000017">
    <property type="protein sequence ID" value="SHJ46206.1"/>
    <property type="molecule type" value="Genomic_DNA"/>
</dbReference>
<accession>A0A1M6JHQ1</accession>
<dbReference type="Proteomes" id="UP000184172">
    <property type="component" value="Unassembled WGS sequence"/>
</dbReference>
<protein>
    <submittedName>
        <fullName evidence="1">Uncharacterized protein</fullName>
    </submittedName>
</protein>
<evidence type="ECO:0000313" key="1">
    <source>
        <dbReference type="EMBL" id="SHJ46206.1"/>
    </source>
</evidence>
<dbReference type="RefSeq" id="WP_073219240.1">
    <property type="nucleotide sequence ID" value="NZ_FNNS01000017.1"/>
</dbReference>
<evidence type="ECO:0000313" key="2">
    <source>
        <dbReference type="Proteomes" id="UP000184172"/>
    </source>
</evidence>